<evidence type="ECO:0000313" key="7">
    <source>
        <dbReference type="EMBL" id="OWA54422.1"/>
    </source>
</evidence>
<dbReference type="InterPro" id="IPR036397">
    <property type="entry name" value="RNaseH_sf"/>
</dbReference>
<evidence type="ECO:0000256" key="3">
    <source>
        <dbReference type="ARBA" id="ARBA00022989"/>
    </source>
</evidence>
<gene>
    <name evidence="7" type="ORF">BV898_18826</name>
</gene>
<name>A0A9X6NIG2_HYPEX</name>
<feature type="transmembrane region" description="Helical" evidence="5">
    <location>
        <begin position="366"/>
        <end position="391"/>
    </location>
</feature>
<dbReference type="InterPro" id="IPR028082">
    <property type="entry name" value="Peripla_BP_I"/>
</dbReference>
<dbReference type="Gene3D" id="3.30.420.10">
    <property type="entry name" value="Ribonuclease H-like superfamily/Ribonuclease H"/>
    <property type="match status" value="1"/>
</dbReference>
<accession>A0A9X6NIG2</accession>
<feature type="domain" description="Receptor ligand binding region" evidence="6">
    <location>
        <begin position="127"/>
        <end position="288"/>
    </location>
</feature>
<dbReference type="GO" id="GO:0016020">
    <property type="term" value="C:membrane"/>
    <property type="evidence" value="ECO:0007669"/>
    <property type="project" value="UniProtKB-SubCell"/>
</dbReference>
<keyword evidence="2 5" id="KW-0812">Transmembrane</keyword>
<organism evidence="7 8">
    <name type="scientific">Hypsibius exemplaris</name>
    <name type="common">Freshwater tardigrade</name>
    <dbReference type="NCBI Taxonomy" id="2072580"/>
    <lineage>
        <taxon>Eukaryota</taxon>
        <taxon>Metazoa</taxon>
        <taxon>Ecdysozoa</taxon>
        <taxon>Tardigrada</taxon>
        <taxon>Eutardigrada</taxon>
        <taxon>Parachela</taxon>
        <taxon>Hypsibioidea</taxon>
        <taxon>Hypsibiidae</taxon>
        <taxon>Hypsibius</taxon>
    </lineage>
</organism>
<comment type="subcellular location">
    <subcellularLocation>
        <location evidence="1">Membrane</location>
    </subcellularLocation>
</comment>
<dbReference type="AlphaFoldDB" id="A0A9X6NIG2"/>
<evidence type="ECO:0000256" key="2">
    <source>
        <dbReference type="ARBA" id="ARBA00022692"/>
    </source>
</evidence>
<evidence type="ECO:0000313" key="8">
    <source>
        <dbReference type="Proteomes" id="UP000192578"/>
    </source>
</evidence>
<evidence type="ECO:0000256" key="4">
    <source>
        <dbReference type="ARBA" id="ARBA00023136"/>
    </source>
</evidence>
<comment type="caution">
    <text evidence="7">The sequence shown here is derived from an EMBL/GenBank/DDBJ whole genome shotgun (WGS) entry which is preliminary data.</text>
</comment>
<protein>
    <recommendedName>
        <fullName evidence="6">Receptor ligand binding region domain-containing protein</fullName>
    </recommendedName>
</protein>
<reference evidence="8" key="1">
    <citation type="submission" date="2017-01" db="EMBL/GenBank/DDBJ databases">
        <title>Comparative genomics of anhydrobiosis in the tardigrade Hypsibius dujardini.</title>
        <authorList>
            <person name="Yoshida Y."/>
            <person name="Koutsovoulos G."/>
            <person name="Laetsch D."/>
            <person name="Stevens L."/>
            <person name="Kumar S."/>
            <person name="Horikawa D."/>
            <person name="Ishino K."/>
            <person name="Komine S."/>
            <person name="Tomita M."/>
            <person name="Blaxter M."/>
            <person name="Arakawa K."/>
        </authorList>
    </citation>
    <scope>NUCLEOTIDE SEQUENCE [LARGE SCALE GENOMIC DNA]</scope>
    <source>
        <strain evidence="8">Z151</strain>
    </source>
</reference>
<dbReference type="Proteomes" id="UP000192578">
    <property type="component" value="Unassembled WGS sequence"/>
</dbReference>
<dbReference type="EMBL" id="MTYJ01000404">
    <property type="protein sequence ID" value="OWA54422.1"/>
    <property type="molecule type" value="Genomic_DNA"/>
</dbReference>
<keyword evidence="4 5" id="KW-0472">Membrane</keyword>
<evidence type="ECO:0000256" key="1">
    <source>
        <dbReference type="ARBA" id="ARBA00004370"/>
    </source>
</evidence>
<dbReference type="Pfam" id="PF01094">
    <property type="entry name" value="ANF_receptor"/>
    <property type="match status" value="1"/>
</dbReference>
<evidence type="ECO:0000259" key="6">
    <source>
        <dbReference type="Pfam" id="PF01094"/>
    </source>
</evidence>
<dbReference type="InterPro" id="IPR001828">
    <property type="entry name" value="ANF_lig-bd_rcpt"/>
</dbReference>
<keyword evidence="8" id="KW-1185">Reference proteome</keyword>
<dbReference type="SUPFAM" id="SSF53822">
    <property type="entry name" value="Periplasmic binding protein-like I"/>
    <property type="match status" value="1"/>
</dbReference>
<keyword evidence="3 5" id="KW-1133">Transmembrane helix</keyword>
<dbReference type="GO" id="GO:0003676">
    <property type="term" value="F:nucleic acid binding"/>
    <property type="evidence" value="ECO:0007669"/>
    <property type="project" value="InterPro"/>
</dbReference>
<proteinExistence type="predicted"/>
<sequence length="451" mass="50723">MVCMGISWNGPTSLYFVPPKAKMNSQMFIDLIPEPLFKKDVPRLYPGEEKKGILHMDSAGAHVKDTVVKWLQDRKIKFISKEEWMSNSPDLSPMDYGVNSIFKKRCNRHKAKNMAELVAIAKQEWKKFVLLYVGHPFGLRKILVEATKMNMTSGEHVFLALTPFPGAYGETFTWQISNHEDQLVRSAYRAVILIVQCDPNGPAYDTPVMRSLVKKWQEHTLDKYNITTSRSDLVLPSLIAGHTAVELMAEAVNSSEPLGWSGRQPSGKHLAEHLLNRKFDLQIGPVHMLAGGLTENHFIANSFNFSLGLFQPCLESMSDPSDDRLFFHRVPNSKWFDGDSLPPNEPLCGFDGLKYSAACLEQGTAWYNWALGLGLAVGITMATVVGMVLWLRELSKGKEVWNLDPSLLHYREIGTRRRHSAVFGFRSGRTCSYVVFNRPACAGAMYSGSLF</sequence>
<evidence type="ECO:0000256" key="5">
    <source>
        <dbReference type="SAM" id="Phobius"/>
    </source>
</evidence>